<dbReference type="InterPro" id="IPR036890">
    <property type="entry name" value="HATPase_C_sf"/>
</dbReference>
<dbReference type="EC" id="2.7.13.3" evidence="2"/>
<dbReference type="PANTHER" id="PTHR43547">
    <property type="entry name" value="TWO-COMPONENT HISTIDINE KINASE"/>
    <property type="match status" value="1"/>
</dbReference>
<feature type="modified residue" description="4-aspartylphosphate" evidence="4">
    <location>
        <position position="575"/>
    </location>
</feature>
<dbReference type="SMART" id="SM00448">
    <property type="entry name" value="REC"/>
    <property type="match status" value="1"/>
</dbReference>
<dbReference type="SMART" id="SM00387">
    <property type="entry name" value="HATPase_c"/>
    <property type="match status" value="1"/>
</dbReference>
<feature type="transmembrane region" description="Helical" evidence="5">
    <location>
        <begin position="151"/>
        <end position="171"/>
    </location>
</feature>
<dbReference type="PRINTS" id="PR00344">
    <property type="entry name" value="BCTRLSENSOR"/>
</dbReference>
<dbReference type="RefSeq" id="WP_130606591.1">
    <property type="nucleotide sequence ID" value="NZ_AP019368.1"/>
</dbReference>
<comment type="catalytic activity">
    <reaction evidence="1">
        <text>ATP + protein L-histidine = ADP + protein N-phospho-L-histidine.</text>
        <dbReference type="EC" id="2.7.13.3"/>
    </reaction>
</comment>
<accession>A0A4P2VK52</accession>
<name>A0A4P2VK52_FLUSA</name>
<dbReference type="KEGG" id="sbf:JCM31447_07150"/>
<feature type="domain" description="Response regulatory" evidence="7">
    <location>
        <begin position="522"/>
        <end position="642"/>
    </location>
</feature>
<dbReference type="OrthoDB" id="5290057at2"/>
<organism evidence="8 9">
    <name type="scientific">Fluviispira sanaruensis</name>
    <dbReference type="NCBI Taxonomy" id="2493639"/>
    <lineage>
        <taxon>Bacteria</taxon>
        <taxon>Pseudomonadati</taxon>
        <taxon>Bdellovibrionota</taxon>
        <taxon>Oligoflexia</taxon>
        <taxon>Silvanigrellales</taxon>
        <taxon>Silvanigrellaceae</taxon>
        <taxon>Fluviispira</taxon>
    </lineage>
</organism>
<dbReference type="Pfam" id="PF00072">
    <property type="entry name" value="Response_reg"/>
    <property type="match status" value="1"/>
</dbReference>
<reference evidence="8 9" key="1">
    <citation type="submission" date="2018-12" db="EMBL/GenBank/DDBJ databases">
        <title>Rubrispira sanarue gen. nov., sp., nov., a member of the order Silvanigrellales, isolated from a brackish lake in Hamamatsu Japan.</title>
        <authorList>
            <person name="Maejima Y."/>
            <person name="Iino T."/>
            <person name="Muraguchi Y."/>
            <person name="Fukuda K."/>
            <person name="Nojiri H."/>
            <person name="Ohkuma M."/>
            <person name="Moriuchi R."/>
            <person name="Dohra H."/>
            <person name="Kimbara K."/>
            <person name="Shintani M."/>
        </authorList>
    </citation>
    <scope>NUCLEOTIDE SEQUENCE [LARGE SCALE GENOMIC DNA]</scope>
    <source>
        <strain evidence="8 9">RF1110005</strain>
    </source>
</reference>
<dbReference type="Proteomes" id="UP000291236">
    <property type="component" value="Chromosome"/>
</dbReference>
<dbReference type="Pfam" id="PF02518">
    <property type="entry name" value="HATPase_c"/>
    <property type="match status" value="1"/>
</dbReference>
<dbReference type="GO" id="GO:0000155">
    <property type="term" value="F:phosphorelay sensor kinase activity"/>
    <property type="evidence" value="ECO:0007669"/>
    <property type="project" value="TreeGrafter"/>
</dbReference>
<dbReference type="EMBL" id="AP019368">
    <property type="protein sequence ID" value="BBH52274.1"/>
    <property type="molecule type" value="Genomic_DNA"/>
</dbReference>
<feature type="domain" description="Histidine kinase" evidence="6">
    <location>
        <begin position="253"/>
        <end position="468"/>
    </location>
</feature>
<keyword evidence="5" id="KW-0812">Transmembrane</keyword>
<evidence type="ECO:0000256" key="3">
    <source>
        <dbReference type="ARBA" id="ARBA00022553"/>
    </source>
</evidence>
<dbReference type="PROSITE" id="PS50110">
    <property type="entry name" value="RESPONSE_REGULATORY"/>
    <property type="match status" value="1"/>
</dbReference>
<evidence type="ECO:0000256" key="4">
    <source>
        <dbReference type="PROSITE-ProRule" id="PRU00169"/>
    </source>
</evidence>
<evidence type="ECO:0000259" key="7">
    <source>
        <dbReference type="PROSITE" id="PS50110"/>
    </source>
</evidence>
<dbReference type="PROSITE" id="PS50109">
    <property type="entry name" value="HIS_KIN"/>
    <property type="match status" value="1"/>
</dbReference>
<keyword evidence="9" id="KW-1185">Reference proteome</keyword>
<dbReference type="PANTHER" id="PTHR43547:SF2">
    <property type="entry name" value="HYBRID SIGNAL TRANSDUCTION HISTIDINE KINASE C"/>
    <property type="match status" value="1"/>
</dbReference>
<keyword evidence="5" id="KW-1133">Transmembrane helix</keyword>
<keyword evidence="3 4" id="KW-0597">Phosphoprotein</keyword>
<dbReference type="Gene3D" id="3.30.565.10">
    <property type="entry name" value="Histidine kinase-like ATPase, C-terminal domain"/>
    <property type="match status" value="1"/>
</dbReference>
<dbReference type="CDD" id="cd00156">
    <property type="entry name" value="REC"/>
    <property type="match status" value="1"/>
</dbReference>
<protein>
    <recommendedName>
        <fullName evidence="2">histidine kinase</fullName>
        <ecNumber evidence="2">2.7.13.3</ecNumber>
    </recommendedName>
</protein>
<feature type="transmembrane region" description="Helical" evidence="5">
    <location>
        <begin position="48"/>
        <end position="68"/>
    </location>
</feature>
<dbReference type="InterPro" id="IPR011006">
    <property type="entry name" value="CheY-like_superfamily"/>
</dbReference>
<dbReference type="AlphaFoldDB" id="A0A4P2VK52"/>
<sequence length="774" mass="89696">MQEKKLKNYILKKSKAEAKRAFAAILLFITSLWAVFFWSAYIVKSQDIANSLSFGLTNSLVIGNTFYIDNTLNSLKMGNNFDYIKIISQNDLSKEKHEVFSLEPNHSRDNTLVKISDEYSISTNFIFLYHFQLHSNKREIGELILGKKLDIFLIFSSYFLCTVLSFIIYFYKKKRNIQTYKKITDPIFNIEDNIKNGDLYDTKISEFIEINNLYSCLCQYNENILTALNTIKERENEIEKMSHFKSMVDTIKMIIHDVNKPYTLILSLLTSIDKIKNKDEQNKLIKIGKQEIHSSLEYIQNIFKDIMYFGEDIKCEINSHSPVLLLDKSLAQIFSRINNTSISISWDLKHKFSIKADDFKILRVLNNIFDNAIKAMNKTGSLKISTEEFIIDNKRFIEFSIINSNTSSVHDDSDKVFDKFYSKGKNSGTGLGLAIVKQIVENHNGKVNFIANALQNEVELSFTIPSCLQADRAIKNVVLYNHSSLYKKIQSHEELFQSDEICIYQRINNILVHKNDTVNEFIILHIDDDKSYLNYIEILCQELLNNIKITVISKQDPFEGLKYFYLHTVHLVLCDIDLNHSKIDGYDIAKKIRKTNAVVKIYLHSNRIGDDILKQSFESGADSYLAKPMESIHILKIVLNHLERNEKSILANKAKPIVIVIDDDEFYLDCWKYALHDSECYTFIDPGTAFEFLINNLEKVELIIADYFFCGDKKNIVEHKFVEACRDIGFHKSIILCSSLNMFVENEVAIFDGVLDKIPISYSEIKEKFPHKFN</sequence>
<dbReference type="InterPro" id="IPR001789">
    <property type="entry name" value="Sig_transdc_resp-reg_receiver"/>
</dbReference>
<keyword evidence="5" id="KW-0472">Membrane</keyword>
<proteinExistence type="predicted"/>
<dbReference type="SUPFAM" id="SSF55874">
    <property type="entry name" value="ATPase domain of HSP90 chaperone/DNA topoisomerase II/histidine kinase"/>
    <property type="match status" value="1"/>
</dbReference>
<dbReference type="InterPro" id="IPR004358">
    <property type="entry name" value="Sig_transdc_His_kin-like_C"/>
</dbReference>
<evidence type="ECO:0000256" key="2">
    <source>
        <dbReference type="ARBA" id="ARBA00012438"/>
    </source>
</evidence>
<evidence type="ECO:0000259" key="6">
    <source>
        <dbReference type="PROSITE" id="PS50109"/>
    </source>
</evidence>
<evidence type="ECO:0000256" key="1">
    <source>
        <dbReference type="ARBA" id="ARBA00000085"/>
    </source>
</evidence>
<dbReference type="InterPro" id="IPR005467">
    <property type="entry name" value="His_kinase_dom"/>
</dbReference>
<evidence type="ECO:0000313" key="9">
    <source>
        <dbReference type="Proteomes" id="UP000291236"/>
    </source>
</evidence>
<feature type="transmembrane region" description="Helical" evidence="5">
    <location>
        <begin position="21"/>
        <end position="42"/>
    </location>
</feature>
<dbReference type="InterPro" id="IPR003594">
    <property type="entry name" value="HATPase_dom"/>
</dbReference>
<dbReference type="SUPFAM" id="SSF52172">
    <property type="entry name" value="CheY-like"/>
    <property type="match status" value="1"/>
</dbReference>
<evidence type="ECO:0000313" key="8">
    <source>
        <dbReference type="EMBL" id="BBH52274.1"/>
    </source>
</evidence>
<evidence type="ECO:0000256" key="5">
    <source>
        <dbReference type="SAM" id="Phobius"/>
    </source>
</evidence>
<gene>
    <name evidence="8" type="ORF">JCM31447_07150</name>
</gene>
<dbReference type="Gene3D" id="3.40.50.2300">
    <property type="match status" value="1"/>
</dbReference>